<protein>
    <submittedName>
        <fullName evidence="1">Uncharacterized protein</fullName>
    </submittedName>
</protein>
<organism evidence="1 2">
    <name type="scientific">Xenorhabdus innexi</name>
    <dbReference type="NCBI Taxonomy" id="290109"/>
    <lineage>
        <taxon>Bacteria</taxon>
        <taxon>Pseudomonadati</taxon>
        <taxon>Pseudomonadota</taxon>
        <taxon>Gammaproteobacteria</taxon>
        <taxon>Enterobacterales</taxon>
        <taxon>Morganellaceae</taxon>
        <taxon>Xenorhabdus</taxon>
    </lineage>
</organism>
<evidence type="ECO:0000313" key="2">
    <source>
        <dbReference type="Proteomes" id="UP000196435"/>
    </source>
</evidence>
<reference evidence="2" key="1">
    <citation type="submission" date="2016-12" db="EMBL/GenBank/DDBJ databases">
        <authorList>
            <person name="Gaudriault S."/>
        </authorList>
    </citation>
    <scope>NUCLEOTIDE SEQUENCE [LARGE SCALE GENOMIC DNA]</scope>
    <source>
        <strain evidence="2">HGB1681 (deposited as PTA-6826 in the American Type Culture Collection)</strain>
    </source>
</reference>
<dbReference type="Proteomes" id="UP000196435">
    <property type="component" value="Unassembled WGS sequence"/>
</dbReference>
<sequence length="84" mass="9512">MRMILFSTETITADKDAQGWGRGKSLPLSRLGDRRLASVHIAAKCKPFFGVPQQGYFMGEITWQDDRQPRPTCVWSGGTRQNVR</sequence>
<evidence type="ECO:0000313" key="1">
    <source>
        <dbReference type="EMBL" id="SIP74751.1"/>
    </source>
</evidence>
<gene>
    <name evidence="1" type="ORF">XIS1_840020</name>
</gene>
<dbReference type="EMBL" id="FTLG01000230">
    <property type="protein sequence ID" value="SIP74751.1"/>
    <property type="molecule type" value="Genomic_DNA"/>
</dbReference>
<name>A0A1N6N0X6_9GAMM</name>
<proteinExistence type="predicted"/>
<accession>A0A1N6N0X6</accession>
<dbReference type="AlphaFoldDB" id="A0A1N6N0X6"/>